<feature type="region of interest" description="Disordered" evidence="1">
    <location>
        <begin position="23"/>
        <end position="47"/>
    </location>
</feature>
<evidence type="ECO:0000313" key="2">
    <source>
        <dbReference type="EMBL" id="KAK4122711.1"/>
    </source>
</evidence>
<dbReference type="GeneID" id="87824310"/>
<organism evidence="2 3">
    <name type="scientific">Parathielavia appendiculata</name>
    <dbReference type="NCBI Taxonomy" id="2587402"/>
    <lineage>
        <taxon>Eukaryota</taxon>
        <taxon>Fungi</taxon>
        <taxon>Dikarya</taxon>
        <taxon>Ascomycota</taxon>
        <taxon>Pezizomycotina</taxon>
        <taxon>Sordariomycetes</taxon>
        <taxon>Sordariomycetidae</taxon>
        <taxon>Sordariales</taxon>
        <taxon>Chaetomiaceae</taxon>
        <taxon>Parathielavia</taxon>
    </lineage>
</organism>
<gene>
    <name evidence="2" type="ORF">N657DRAFT_475372</name>
</gene>
<dbReference type="EMBL" id="MU853230">
    <property type="protein sequence ID" value="KAK4122711.1"/>
    <property type="molecule type" value="Genomic_DNA"/>
</dbReference>
<reference evidence="2" key="2">
    <citation type="submission" date="2023-05" db="EMBL/GenBank/DDBJ databases">
        <authorList>
            <consortium name="Lawrence Berkeley National Laboratory"/>
            <person name="Steindorff A."/>
            <person name="Hensen N."/>
            <person name="Bonometti L."/>
            <person name="Westerberg I."/>
            <person name="Brannstrom I.O."/>
            <person name="Guillou S."/>
            <person name="Cros-Aarteil S."/>
            <person name="Calhoun S."/>
            <person name="Haridas S."/>
            <person name="Kuo A."/>
            <person name="Mondo S."/>
            <person name="Pangilinan J."/>
            <person name="Riley R."/>
            <person name="Labutti K."/>
            <person name="Andreopoulos B."/>
            <person name="Lipzen A."/>
            <person name="Chen C."/>
            <person name="Yanf M."/>
            <person name="Daum C."/>
            <person name="Ng V."/>
            <person name="Clum A."/>
            <person name="Ohm R."/>
            <person name="Martin F."/>
            <person name="Silar P."/>
            <person name="Natvig D."/>
            <person name="Lalanne C."/>
            <person name="Gautier V."/>
            <person name="Ament-Velasquez S.L."/>
            <person name="Kruys A."/>
            <person name="Hutchinson M.I."/>
            <person name="Powell A.J."/>
            <person name="Barry K."/>
            <person name="Miller A.N."/>
            <person name="Grigoriev I.V."/>
            <person name="Debuchy R."/>
            <person name="Gladieux P."/>
            <person name="Thoren M.H."/>
            <person name="Johannesson H."/>
        </authorList>
    </citation>
    <scope>NUCLEOTIDE SEQUENCE</scope>
    <source>
        <strain evidence="2">CBS 731.68</strain>
    </source>
</reference>
<dbReference type="Proteomes" id="UP001302602">
    <property type="component" value="Unassembled WGS sequence"/>
</dbReference>
<reference evidence="2" key="1">
    <citation type="journal article" date="2023" name="Mol. Phylogenet. Evol.">
        <title>Genome-scale phylogeny and comparative genomics of the fungal order Sordariales.</title>
        <authorList>
            <person name="Hensen N."/>
            <person name="Bonometti L."/>
            <person name="Westerberg I."/>
            <person name="Brannstrom I.O."/>
            <person name="Guillou S."/>
            <person name="Cros-Aarteil S."/>
            <person name="Calhoun S."/>
            <person name="Haridas S."/>
            <person name="Kuo A."/>
            <person name="Mondo S."/>
            <person name="Pangilinan J."/>
            <person name="Riley R."/>
            <person name="LaButti K."/>
            <person name="Andreopoulos B."/>
            <person name="Lipzen A."/>
            <person name="Chen C."/>
            <person name="Yan M."/>
            <person name="Daum C."/>
            <person name="Ng V."/>
            <person name="Clum A."/>
            <person name="Steindorff A."/>
            <person name="Ohm R.A."/>
            <person name="Martin F."/>
            <person name="Silar P."/>
            <person name="Natvig D.O."/>
            <person name="Lalanne C."/>
            <person name="Gautier V."/>
            <person name="Ament-Velasquez S.L."/>
            <person name="Kruys A."/>
            <person name="Hutchinson M.I."/>
            <person name="Powell A.J."/>
            <person name="Barry K."/>
            <person name="Miller A.N."/>
            <person name="Grigoriev I.V."/>
            <person name="Debuchy R."/>
            <person name="Gladieux P."/>
            <person name="Hiltunen Thoren M."/>
            <person name="Johannesson H."/>
        </authorList>
    </citation>
    <scope>NUCLEOTIDE SEQUENCE</scope>
    <source>
        <strain evidence="2">CBS 731.68</strain>
    </source>
</reference>
<evidence type="ECO:0000313" key="3">
    <source>
        <dbReference type="Proteomes" id="UP001302602"/>
    </source>
</evidence>
<name>A0AAN6TYY1_9PEZI</name>
<accession>A0AAN6TYY1</accession>
<dbReference type="AlphaFoldDB" id="A0AAN6TYY1"/>
<sequence>MTSIEVSLAPTTCNINHSAVLSPLSSHSSLPEKEQNETTPARQKKTNCWCATEDAEARPRPSSLSQWGAITSPVIGWDRSAVTSRKRRDIGFTYTTLEFSRERLPNTASGVYGKLRIPVNDLCCRRVRRETGAHSGSRQGVENVIDLLCAPSQRMPPHLRTYLVVSFDRNQSVLWPITWLVPFMSAREWE</sequence>
<keyword evidence="3" id="KW-1185">Reference proteome</keyword>
<comment type="caution">
    <text evidence="2">The sequence shown here is derived from an EMBL/GenBank/DDBJ whole genome shotgun (WGS) entry which is preliminary data.</text>
</comment>
<dbReference type="RefSeq" id="XP_062646482.1">
    <property type="nucleotide sequence ID" value="XM_062787540.1"/>
</dbReference>
<evidence type="ECO:0000256" key="1">
    <source>
        <dbReference type="SAM" id="MobiDB-lite"/>
    </source>
</evidence>
<protein>
    <submittedName>
        <fullName evidence="2">Uncharacterized protein</fullName>
    </submittedName>
</protein>
<proteinExistence type="predicted"/>